<accession>A0A376U6K5</accession>
<sequence length="49" mass="5525">MTHAQRVNSDYKLERKINRITARSVILDAEEVDAIVNQLLKIGDDSLTA</sequence>
<proteinExistence type="predicted"/>
<gene>
    <name evidence="1" type="ORF">NCTC8622_03418</name>
</gene>
<name>A0A376U6K5_ECOLX</name>
<organism evidence="1 2">
    <name type="scientific">Escherichia coli</name>
    <dbReference type="NCBI Taxonomy" id="562"/>
    <lineage>
        <taxon>Bacteria</taxon>
        <taxon>Pseudomonadati</taxon>
        <taxon>Pseudomonadota</taxon>
        <taxon>Gammaproteobacteria</taxon>
        <taxon>Enterobacterales</taxon>
        <taxon>Enterobacteriaceae</taxon>
        <taxon>Escherichia</taxon>
    </lineage>
</organism>
<dbReference type="EMBL" id="UGCP01000002">
    <property type="protein sequence ID" value="STI84361.1"/>
    <property type="molecule type" value="Genomic_DNA"/>
</dbReference>
<evidence type="ECO:0000313" key="2">
    <source>
        <dbReference type="Proteomes" id="UP000254079"/>
    </source>
</evidence>
<reference evidence="1 2" key="1">
    <citation type="submission" date="2018-06" db="EMBL/GenBank/DDBJ databases">
        <authorList>
            <consortium name="Pathogen Informatics"/>
            <person name="Doyle S."/>
        </authorList>
    </citation>
    <scope>NUCLEOTIDE SEQUENCE [LARGE SCALE GENOMIC DNA]</scope>
    <source>
        <strain evidence="1 2">NCTC8622</strain>
    </source>
</reference>
<dbReference type="AlphaFoldDB" id="A0A376U6K5"/>
<dbReference type="Proteomes" id="UP000254079">
    <property type="component" value="Unassembled WGS sequence"/>
</dbReference>
<evidence type="ECO:0000313" key="1">
    <source>
        <dbReference type="EMBL" id="STI84361.1"/>
    </source>
</evidence>
<protein>
    <submittedName>
        <fullName evidence="1">Uncharacterized protein</fullName>
    </submittedName>
</protein>